<feature type="region of interest" description="Disordered" evidence="1">
    <location>
        <begin position="1"/>
        <end position="47"/>
    </location>
</feature>
<reference evidence="2" key="2">
    <citation type="submission" date="2022-06" db="UniProtKB">
        <authorList>
            <consortium name="EnsemblMetazoa"/>
        </authorList>
    </citation>
    <scope>IDENTIFICATION</scope>
</reference>
<dbReference type="AlphaFoldDB" id="A0A8R1TZ48"/>
<feature type="compositionally biased region" description="Low complexity" evidence="1">
    <location>
        <begin position="25"/>
        <end position="40"/>
    </location>
</feature>
<organism evidence="2 3">
    <name type="scientific">Onchocerca volvulus</name>
    <dbReference type="NCBI Taxonomy" id="6282"/>
    <lineage>
        <taxon>Eukaryota</taxon>
        <taxon>Metazoa</taxon>
        <taxon>Ecdysozoa</taxon>
        <taxon>Nematoda</taxon>
        <taxon>Chromadorea</taxon>
        <taxon>Rhabditida</taxon>
        <taxon>Spirurina</taxon>
        <taxon>Spiruromorpha</taxon>
        <taxon>Filarioidea</taxon>
        <taxon>Onchocercidae</taxon>
        <taxon>Onchocerca</taxon>
    </lineage>
</organism>
<evidence type="ECO:0000313" key="2">
    <source>
        <dbReference type="EnsemblMetazoa" id="OVOC7622.1"/>
    </source>
</evidence>
<keyword evidence="3" id="KW-1185">Reference proteome</keyword>
<name>A0A8R1TZ48_ONCVO</name>
<dbReference type="EnsemblMetazoa" id="OVOC7622.1">
    <property type="protein sequence ID" value="OVOC7622.1"/>
    <property type="gene ID" value="WBGene00244431"/>
</dbReference>
<protein>
    <submittedName>
        <fullName evidence="2">Uncharacterized protein</fullName>
    </submittedName>
</protein>
<dbReference type="Proteomes" id="UP000024404">
    <property type="component" value="Unassembled WGS sequence"/>
</dbReference>
<reference evidence="3" key="1">
    <citation type="submission" date="2013-10" db="EMBL/GenBank/DDBJ databases">
        <title>Genome sequencing of Onchocerca volvulus.</title>
        <authorList>
            <person name="Cotton J."/>
            <person name="Tsai J."/>
            <person name="Stanley E."/>
            <person name="Tracey A."/>
            <person name="Holroyd N."/>
            <person name="Lustigman S."/>
            <person name="Berriman M."/>
        </authorList>
    </citation>
    <scope>NUCLEOTIDE SEQUENCE</scope>
</reference>
<accession>A0A8R1TZ48</accession>
<evidence type="ECO:0000313" key="3">
    <source>
        <dbReference type="Proteomes" id="UP000024404"/>
    </source>
</evidence>
<evidence type="ECO:0000256" key="1">
    <source>
        <dbReference type="SAM" id="MobiDB-lite"/>
    </source>
</evidence>
<proteinExistence type="predicted"/>
<dbReference type="EMBL" id="CMVM020000223">
    <property type="status" value="NOT_ANNOTATED_CDS"/>
    <property type="molecule type" value="Genomic_DNA"/>
</dbReference>
<sequence length="88" mass="10008">MEYMELSSFTNSDLENDHNLKCEQSSDYSSSGPSKSPDTSRLVSSSPPSFTFFDVIKEEKNDTSSPLITDNDPMFCIPHKWDIDDDYL</sequence>